<gene>
    <name evidence="1" type="ORF">CTRU02_206013</name>
</gene>
<evidence type="ECO:0000313" key="2">
    <source>
        <dbReference type="Proteomes" id="UP000805649"/>
    </source>
</evidence>
<evidence type="ECO:0000313" key="1">
    <source>
        <dbReference type="EMBL" id="KAL0939403.1"/>
    </source>
</evidence>
<organism evidence="1 2">
    <name type="scientific">Colletotrichum truncatum</name>
    <name type="common">Anthracnose fungus</name>
    <name type="synonym">Colletotrichum capsici</name>
    <dbReference type="NCBI Taxonomy" id="5467"/>
    <lineage>
        <taxon>Eukaryota</taxon>
        <taxon>Fungi</taxon>
        <taxon>Dikarya</taxon>
        <taxon>Ascomycota</taxon>
        <taxon>Pezizomycotina</taxon>
        <taxon>Sordariomycetes</taxon>
        <taxon>Hypocreomycetidae</taxon>
        <taxon>Glomerellales</taxon>
        <taxon>Glomerellaceae</taxon>
        <taxon>Colletotrichum</taxon>
        <taxon>Colletotrichum truncatum species complex</taxon>
    </lineage>
</organism>
<dbReference type="Proteomes" id="UP000805649">
    <property type="component" value="Unassembled WGS sequence"/>
</dbReference>
<name>A0ACC3Z5M8_COLTU</name>
<keyword evidence="1" id="KW-0067">ATP-binding</keyword>
<comment type="caution">
    <text evidence="1">The sequence shown here is derived from an EMBL/GenBank/DDBJ whole genome shotgun (WGS) entry which is preliminary data.</text>
</comment>
<reference evidence="1 2" key="1">
    <citation type="journal article" date="2020" name="Phytopathology">
        <title>Genome Sequence Resources of Colletotrichum truncatum, C. plurivorum, C. musicola, and C. sojae: Four Species Pathogenic to Soybean (Glycine max).</title>
        <authorList>
            <person name="Rogerio F."/>
            <person name="Boufleur T.R."/>
            <person name="Ciampi-Guillardi M."/>
            <person name="Sukno S.A."/>
            <person name="Thon M.R."/>
            <person name="Massola Junior N.S."/>
            <person name="Baroncelli R."/>
        </authorList>
    </citation>
    <scope>NUCLEOTIDE SEQUENCE [LARGE SCALE GENOMIC DNA]</scope>
    <source>
        <strain evidence="1 2">CMES1059</strain>
    </source>
</reference>
<keyword evidence="2" id="KW-1185">Reference proteome</keyword>
<protein>
    <submittedName>
        <fullName evidence="1">Nod factor export ATP-binding protein I</fullName>
    </submittedName>
</protein>
<sequence>MAAVIVSVPRSNGVIAGCFCRTIHQNRLVYETPDASSAAQLASKLVAAGFSGVALAGPQVEDVFLQTAGDPALDDLPDSRLVVLGRFWWPYVFVLVLLIAITPALSPILQNYKATTCADAVYTLGPAETLSLNYWGHKQPSEMKMYQPGLLLGGLSWLDESLYHLLNSSAFAMHHSNTSQYNGWAHTVETLDELMKCLETSQSIMEQGGIFMKSYTVLPIIGSNVEQGIIGGLKMLNLYSQIRSDTNITASYGLLGKPRVQSANIGLAYTAFFVLIQAVYPAAFSLYPSLEKKTLARAVGYANGVQRAPLWVPYALFDFNFVVVTSVAVIISLIFIFRKSTLIKLTQGDLASDPGNSYIRGEDVKPVSAKNHMGETKGVENAQGNTNVIMDKLGLARVCRSTSCEVSGGNKRKLSLTIAVMSAPPVLVLDESTSAAMDALCKRAF</sequence>
<dbReference type="EMBL" id="VUJX02000003">
    <property type="protein sequence ID" value="KAL0939403.1"/>
    <property type="molecule type" value="Genomic_DNA"/>
</dbReference>
<keyword evidence="1" id="KW-0547">Nucleotide-binding</keyword>
<proteinExistence type="predicted"/>
<accession>A0ACC3Z5M8</accession>